<feature type="compositionally biased region" description="Basic and acidic residues" evidence="1">
    <location>
        <begin position="163"/>
        <end position="176"/>
    </location>
</feature>
<feature type="region of interest" description="Disordered" evidence="1">
    <location>
        <begin position="1"/>
        <end position="25"/>
    </location>
</feature>
<proteinExistence type="predicted"/>
<keyword evidence="4" id="KW-1185">Reference proteome</keyword>
<dbReference type="EMBL" id="PKPP01002225">
    <property type="protein sequence ID" value="PWA76761.1"/>
    <property type="molecule type" value="Genomic_DNA"/>
</dbReference>
<sequence length="258" mass="29084">MQARRHLMRLSNGHDRENNTTQQLQASKTPSLGIVLFEDVFYDRAKNTMQRLKTSKRIFAQVSESFDSQIINDGNLFEIRVTEEQLAALFINCGQVTDGGVSYTRGGRQTPQSECNFPQLLWMLNGHLGKCVDTPYEVHINNASPIKQGASTKGNLITSPKRSGKEKLLDGKKDSNADPSLSFSSPIKGYRMSLWAKHIRGLESNFERPESLECVRTVRWLSESNWNQYAAIEVTDMKAPHAHIVNLDLPKPTYTGLE</sequence>
<feature type="region of interest" description="Disordered" evidence="1">
    <location>
        <begin position="149"/>
        <end position="180"/>
    </location>
</feature>
<dbReference type="OrthoDB" id="251770at2759"/>
<name>A0A2U1NTG2_ARTAN</name>
<dbReference type="AlphaFoldDB" id="A0A2U1NTG2"/>
<accession>A0A2U1NTG2</accession>
<dbReference type="Pfam" id="PF12357">
    <property type="entry name" value="PLD_C"/>
    <property type="match status" value="1"/>
</dbReference>
<protein>
    <submittedName>
        <fullName evidence="3">Phospholipase D gamma 1</fullName>
    </submittedName>
</protein>
<evidence type="ECO:0000256" key="1">
    <source>
        <dbReference type="SAM" id="MobiDB-lite"/>
    </source>
</evidence>
<comment type="caution">
    <text evidence="3">The sequence shown here is derived from an EMBL/GenBank/DDBJ whole genome shotgun (WGS) entry which is preliminary data.</text>
</comment>
<evidence type="ECO:0000259" key="2">
    <source>
        <dbReference type="Pfam" id="PF12357"/>
    </source>
</evidence>
<organism evidence="3 4">
    <name type="scientific">Artemisia annua</name>
    <name type="common">Sweet wormwood</name>
    <dbReference type="NCBI Taxonomy" id="35608"/>
    <lineage>
        <taxon>Eukaryota</taxon>
        <taxon>Viridiplantae</taxon>
        <taxon>Streptophyta</taxon>
        <taxon>Embryophyta</taxon>
        <taxon>Tracheophyta</taxon>
        <taxon>Spermatophyta</taxon>
        <taxon>Magnoliopsida</taxon>
        <taxon>eudicotyledons</taxon>
        <taxon>Gunneridae</taxon>
        <taxon>Pentapetalae</taxon>
        <taxon>asterids</taxon>
        <taxon>campanulids</taxon>
        <taxon>Asterales</taxon>
        <taxon>Asteraceae</taxon>
        <taxon>Asteroideae</taxon>
        <taxon>Anthemideae</taxon>
        <taxon>Artemisiinae</taxon>
        <taxon>Artemisia</taxon>
    </lineage>
</organism>
<reference evidence="3 4" key="1">
    <citation type="journal article" date="2018" name="Mol. Plant">
        <title>The genome of Artemisia annua provides insight into the evolution of Asteraceae family and artemisinin biosynthesis.</title>
        <authorList>
            <person name="Shen Q."/>
            <person name="Zhang L."/>
            <person name="Liao Z."/>
            <person name="Wang S."/>
            <person name="Yan T."/>
            <person name="Shi P."/>
            <person name="Liu M."/>
            <person name="Fu X."/>
            <person name="Pan Q."/>
            <person name="Wang Y."/>
            <person name="Lv Z."/>
            <person name="Lu X."/>
            <person name="Zhang F."/>
            <person name="Jiang W."/>
            <person name="Ma Y."/>
            <person name="Chen M."/>
            <person name="Hao X."/>
            <person name="Li L."/>
            <person name="Tang Y."/>
            <person name="Lv G."/>
            <person name="Zhou Y."/>
            <person name="Sun X."/>
            <person name="Brodelius P.E."/>
            <person name="Rose J.K.C."/>
            <person name="Tang K."/>
        </authorList>
    </citation>
    <scope>NUCLEOTIDE SEQUENCE [LARGE SCALE GENOMIC DNA]</scope>
    <source>
        <strain evidence="4">cv. Huhao1</strain>
        <tissue evidence="3">Leaf</tissue>
    </source>
</reference>
<evidence type="ECO:0000313" key="3">
    <source>
        <dbReference type="EMBL" id="PWA76761.1"/>
    </source>
</evidence>
<dbReference type="Proteomes" id="UP000245207">
    <property type="component" value="Unassembled WGS sequence"/>
</dbReference>
<evidence type="ECO:0000313" key="4">
    <source>
        <dbReference type="Proteomes" id="UP000245207"/>
    </source>
</evidence>
<dbReference type="InterPro" id="IPR024632">
    <property type="entry name" value="PLipase_D_C"/>
</dbReference>
<dbReference type="STRING" id="35608.A0A2U1NTG2"/>
<feature type="domain" description="Phospholipase D C-terminal" evidence="2">
    <location>
        <begin position="204"/>
        <end position="239"/>
    </location>
</feature>
<feature type="compositionally biased region" description="Polar residues" evidence="1">
    <location>
        <begin position="149"/>
        <end position="161"/>
    </location>
</feature>
<gene>
    <name evidence="3" type="ORF">CTI12_AA229950</name>
</gene>